<dbReference type="GO" id="GO:0051596">
    <property type="term" value="P:methylglyoxal catabolic process"/>
    <property type="evidence" value="ECO:0007669"/>
    <property type="project" value="TreeGrafter"/>
</dbReference>
<sequence length="329" mass="37327">MYLANEDRYHKLPYRRVGNTGLRLPVISLGMWHNYSSVDPYYDRKQVILKAFDEGIFSFDGADHYGVPEIGTSEKLLGDILKDELKPYRDELVVTTKVGYRTIPGPYGEFLSRKTIMQSIDRSLERLGTDYVDLYYAHRFDPETDLWESARAFDQIVRDGKALYIGISNFDTLQAKEMAKIFDDLGTPYTVNQFSYNMLNQEAKETGLLTELDVENKGLVAYGPLAEGLLTDRYLDGIPEDFPIHPTSAYIFKDGKDAVVKKLNALNKIAQERGQTLSQMALSWLLKDEVVSSVIIGTTSIKHLEANLEAAKQLEFSAEELQLIQDILV</sequence>
<organism evidence="5 6">
    <name type="scientific">Ligilactobacillus ceti DSM 22408</name>
    <dbReference type="NCBI Taxonomy" id="1122146"/>
    <lineage>
        <taxon>Bacteria</taxon>
        <taxon>Bacillati</taxon>
        <taxon>Bacillota</taxon>
        <taxon>Bacilli</taxon>
        <taxon>Lactobacillales</taxon>
        <taxon>Lactobacillaceae</taxon>
        <taxon>Ligilactobacillus</taxon>
    </lineage>
</organism>
<dbReference type="PANTHER" id="PTHR43150:SF4">
    <property type="entry name" value="L-GLYCERALDEHYDE 3-PHOSPHATE REDUCTASE"/>
    <property type="match status" value="1"/>
</dbReference>
<dbReference type="InterPro" id="IPR023210">
    <property type="entry name" value="NADP_OxRdtase_dom"/>
</dbReference>
<dbReference type="InterPro" id="IPR036812">
    <property type="entry name" value="NAD(P)_OxRdtase_dom_sf"/>
</dbReference>
<dbReference type="PRINTS" id="PR00069">
    <property type="entry name" value="ALDKETRDTASE"/>
</dbReference>
<dbReference type="AlphaFoldDB" id="A0A0R2KKA7"/>
<dbReference type="EMBL" id="JQBZ01000008">
    <property type="protein sequence ID" value="KRN89806.1"/>
    <property type="molecule type" value="Genomic_DNA"/>
</dbReference>
<dbReference type="PANTHER" id="PTHR43150">
    <property type="entry name" value="HYPERKINETIC, ISOFORM M"/>
    <property type="match status" value="1"/>
</dbReference>
<evidence type="ECO:0000256" key="3">
    <source>
        <dbReference type="ARBA" id="ARBA00023002"/>
    </source>
</evidence>
<dbReference type="Gene3D" id="3.20.20.100">
    <property type="entry name" value="NADP-dependent oxidoreductase domain"/>
    <property type="match status" value="1"/>
</dbReference>
<accession>A0A0R2KKA7</accession>
<protein>
    <submittedName>
        <fullName evidence="5">Aryl-alcohol dehydrogenase-like protein</fullName>
    </submittedName>
</protein>
<dbReference type="InterPro" id="IPR020471">
    <property type="entry name" value="AKR"/>
</dbReference>
<dbReference type="eggNOG" id="COG0667">
    <property type="taxonomic scope" value="Bacteria"/>
</dbReference>
<gene>
    <name evidence="5" type="ORF">IV53_GL001133</name>
</gene>
<dbReference type="STRING" id="1122146.IV53_GL001133"/>
<evidence type="ECO:0000259" key="4">
    <source>
        <dbReference type="Pfam" id="PF00248"/>
    </source>
</evidence>
<comment type="similarity">
    <text evidence="1">Belongs to the shaker potassium channel beta subunit family.</text>
</comment>
<name>A0A0R2KKA7_9LACO</name>
<dbReference type="PATRIC" id="fig|1122146.4.peg.1170"/>
<dbReference type="RefSeq" id="WP_027106673.1">
    <property type="nucleotide sequence ID" value="NZ_AUHP01000016.1"/>
</dbReference>
<dbReference type="OrthoDB" id="9773828at2"/>
<dbReference type="GO" id="GO:0016491">
    <property type="term" value="F:oxidoreductase activity"/>
    <property type="evidence" value="ECO:0007669"/>
    <property type="project" value="UniProtKB-KW"/>
</dbReference>
<keyword evidence="3" id="KW-0560">Oxidoreductase</keyword>
<keyword evidence="6" id="KW-1185">Reference proteome</keyword>
<keyword evidence="2" id="KW-0521">NADP</keyword>
<reference evidence="5 6" key="1">
    <citation type="journal article" date="2015" name="Genome Announc.">
        <title>Expanding the biotechnology potential of lactobacilli through comparative genomics of 213 strains and associated genera.</title>
        <authorList>
            <person name="Sun Z."/>
            <person name="Harris H.M."/>
            <person name="McCann A."/>
            <person name="Guo C."/>
            <person name="Argimon S."/>
            <person name="Zhang W."/>
            <person name="Yang X."/>
            <person name="Jeffery I.B."/>
            <person name="Cooney J.C."/>
            <person name="Kagawa T.F."/>
            <person name="Liu W."/>
            <person name="Song Y."/>
            <person name="Salvetti E."/>
            <person name="Wrobel A."/>
            <person name="Rasinkangas P."/>
            <person name="Parkhill J."/>
            <person name="Rea M.C."/>
            <person name="O'Sullivan O."/>
            <person name="Ritari J."/>
            <person name="Douillard F.P."/>
            <person name="Paul Ross R."/>
            <person name="Yang R."/>
            <person name="Briner A.E."/>
            <person name="Felis G.E."/>
            <person name="de Vos W.M."/>
            <person name="Barrangou R."/>
            <person name="Klaenhammer T.R."/>
            <person name="Caufield P.W."/>
            <person name="Cui Y."/>
            <person name="Zhang H."/>
            <person name="O'Toole P.W."/>
        </authorList>
    </citation>
    <scope>NUCLEOTIDE SEQUENCE [LARGE SCALE GENOMIC DNA]</scope>
    <source>
        <strain evidence="5 6">DSM 22408</strain>
    </source>
</reference>
<feature type="domain" description="NADP-dependent oxidoreductase" evidence="4">
    <location>
        <begin position="27"/>
        <end position="327"/>
    </location>
</feature>
<dbReference type="InterPro" id="IPR005399">
    <property type="entry name" value="K_chnl_volt-dep_bsu_KCNAB-rel"/>
</dbReference>
<dbReference type="Proteomes" id="UP000051500">
    <property type="component" value="Unassembled WGS sequence"/>
</dbReference>
<proteinExistence type="inferred from homology"/>
<comment type="caution">
    <text evidence="5">The sequence shown here is derived from an EMBL/GenBank/DDBJ whole genome shotgun (WGS) entry which is preliminary data.</text>
</comment>
<evidence type="ECO:0000256" key="1">
    <source>
        <dbReference type="ARBA" id="ARBA00006515"/>
    </source>
</evidence>
<dbReference type="Pfam" id="PF00248">
    <property type="entry name" value="Aldo_ket_red"/>
    <property type="match status" value="1"/>
</dbReference>
<dbReference type="CDD" id="cd19089">
    <property type="entry name" value="AKR_AKR14A1_2"/>
    <property type="match status" value="1"/>
</dbReference>
<evidence type="ECO:0000313" key="6">
    <source>
        <dbReference type="Proteomes" id="UP000051500"/>
    </source>
</evidence>
<evidence type="ECO:0000313" key="5">
    <source>
        <dbReference type="EMBL" id="KRN89806.1"/>
    </source>
</evidence>
<evidence type="ECO:0000256" key="2">
    <source>
        <dbReference type="ARBA" id="ARBA00022857"/>
    </source>
</evidence>
<dbReference type="SUPFAM" id="SSF51430">
    <property type="entry name" value="NAD(P)-linked oxidoreductase"/>
    <property type="match status" value="1"/>
</dbReference>